<reference evidence="1" key="1">
    <citation type="journal article" date="2020" name="Nature">
        <title>Giant virus diversity and host interactions through global metagenomics.</title>
        <authorList>
            <person name="Schulz F."/>
            <person name="Roux S."/>
            <person name="Paez-Espino D."/>
            <person name="Jungbluth S."/>
            <person name="Walsh D.A."/>
            <person name="Denef V.J."/>
            <person name="McMahon K.D."/>
            <person name="Konstantinidis K.T."/>
            <person name="Eloe-Fadrosh E.A."/>
            <person name="Kyrpides N.C."/>
            <person name="Woyke T."/>
        </authorList>
    </citation>
    <scope>NUCLEOTIDE SEQUENCE</scope>
    <source>
        <strain evidence="1">GVMAG-M-3300020166-18</strain>
    </source>
</reference>
<organism evidence="1">
    <name type="scientific">viral metagenome</name>
    <dbReference type="NCBI Taxonomy" id="1070528"/>
    <lineage>
        <taxon>unclassified sequences</taxon>
        <taxon>metagenomes</taxon>
        <taxon>organismal metagenomes</taxon>
    </lineage>
</organism>
<name>A0A6C0BX00_9ZZZZ</name>
<proteinExistence type="predicted"/>
<sequence length="242" mass="27423">MNVFNTDNNKGMLWSLMDKQNKFNGVPSHVNIGEIFESHVKKTEIKCKGNESLVNMNKLFLASLLEDISIYTSPSLLKKNKTESFNNTLQEKEQSFKDMMKVPAPATVDFGDKNGDEPIGNIDELLSKQLEKRNLDTPSYNNIDETSVKEWLTGESSNLPPTQPKNKDAHIKIGELVNQNVILDITPIKKNVKWAEETNDIDPPIVGSEINENDIDMRTAIIKILKNQDYIINAIHDLQDRV</sequence>
<dbReference type="AlphaFoldDB" id="A0A6C0BX00"/>
<evidence type="ECO:0000313" key="1">
    <source>
        <dbReference type="EMBL" id="QHS96630.1"/>
    </source>
</evidence>
<dbReference type="EMBL" id="MN739271">
    <property type="protein sequence ID" value="QHS96630.1"/>
    <property type="molecule type" value="Genomic_DNA"/>
</dbReference>
<protein>
    <submittedName>
        <fullName evidence="1">Uncharacterized protein</fullName>
    </submittedName>
</protein>
<accession>A0A6C0BX00</accession>